<evidence type="ECO:0000256" key="4">
    <source>
        <dbReference type="ARBA" id="ARBA00023136"/>
    </source>
</evidence>
<feature type="transmembrane region" description="Helical" evidence="5">
    <location>
        <begin position="68"/>
        <end position="85"/>
    </location>
</feature>
<feature type="domain" description="O-antigen ligase-related" evidence="6">
    <location>
        <begin position="233"/>
        <end position="331"/>
    </location>
</feature>
<reference evidence="7" key="1">
    <citation type="submission" date="2021-01" db="EMBL/GenBank/DDBJ databases">
        <title>Whole genome shotgun sequence of Spirilliplanes yamanashiensis NBRC 15828.</title>
        <authorList>
            <person name="Komaki H."/>
            <person name="Tamura T."/>
        </authorList>
    </citation>
    <scope>NUCLEOTIDE SEQUENCE</scope>
    <source>
        <strain evidence="7">NBRC 15828</strain>
    </source>
</reference>
<feature type="transmembrane region" description="Helical" evidence="5">
    <location>
        <begin position="345"/>
        <end position="369"/>
    </location>
</feature>
<dbReference type="RefSeq" id="WP_239107742.1">
    <property type="nucleotide sequence ID" value="NZ_BAAAGJ010000018.1"/>
</dbReference>
<evidence type="ECO:0000313" key="8">
    <source>
        <dbReference type="Proteomes" id="UP000652013"/>
    </source>
</evidence>
<accession>A0A8J3YC27</accession>
<feature type="transmembrane region" description="Helical" evidence="5">
    <location>
        <begin position="198"/>
        <end position="215"/>
    </location>
</feature>
<keyword evidence="8" id="KW-1185">Reference proteome</keyword>
<feature type="transmembrane region" description="Helical" evidence="5">
    <location>
        <begin position="124"/>
        <end position="149"/>
    </location>
</feature>
<dbReference type="PANTHER" id="PTHR37422:SF13">
    <property type="entry name" value="LIPOPOLYSACCHARIDE BIOSYNTHESIS PROTEIN PA4999-RELATED"/>
    <property type="match status" value="1"/>
</dbReference>
<evidence type="ECO:0000256" key="3">
    <source>
        <dbReference type="ARBA" id="ARBA00022989"/>
    </source>
</evidence>
<dbReference type="AlphaFoldDB" id="A0A8J3YC27"/>
<dbReference type="InterPro" id="IPR007016">
    <property type="entry name" value="O-antigen_ligase-rel_domated"/>
</dbReference>
<protein>
    <recommendedName>
        <fullName evidence="6">O-antigen ligase-related domain-containing protein</fullName>
    </recommendedName>
</protein>
<evidence type="ECO:0000256" key="1">
    <source>
        <dbReference type="ARBA" id="ARBA00004141"/>
    </source>
</evidence>
<dbReference type="Proteomes" id="UP000652013">
    <property type="component" value="Unassembled WGS sequence"/>
</dbReference>
<dbReference type="EMBL" id="BOOY01000030">
    <property type="protein sequence ID" value="GIJ04973.1"/>
    <property type="molecule type" value="Genomic_DNA"/>
</dbReference>
<comment type="caution">
    <text evidence="7">The sequence shown here is derived from an EMBL/GenBank/DDBJ whole genome shotgun (WGS) entry which is preliminary data.</text>
</comment>
<feature type="transmembrane region" description="Helical" evidence="5">
    <location>
        <begin position="381"/>
        <end position="400"/>
    </location>
</feature>
<dbReference type="InterPro" id="IPR051533">
    <property type="entry name" value="WaaL-like"/>
</dbReference>
<name>A0A8J3YC27_9ACTN</name>
<keyword evidence="2 5" id="KW-0812">Transmembrane</keyword>
<dbReference type="PANTHER" id="PTHR37422">
    <property type="entry name" value="TEICHURONIC ACID BIOSYNTHESIS PROTEIN TUAE"/>
    <property type="match status" value="1"/>
</dbReference>
<keyword evidence="3 5" id="KW-1133">Transmembrane helix</keyword>
<feature type="transmembrane region" description="Helical" evidence="5">
    <location>
        <begin position="91"/>
        <end position="112"/>
    </location>
</feature>
<feature type="transmembrane region" description="Helical" evidence="5">
    <location>
        <begin position="34"/>
        <end position="56"/>
    </location>
</feature>
<feature type="transmembrane region" description="Helical" evidence="5">
    <location>
        <begin position="222"/>
        <end position="240"/>
    </location>
</feature>
<keyword evidence="4 5" id="KW-0472">Membrane</keyword>
<gene>
    <name evidence="7" type="ORF">Sya03_43250</name>
</gene>
<dbReference type="GO" id="GO:0016020">
    <property type="term" value="C:membrane"/>
    <property type="evidence" value="ECO:0007669"/>
    <property type="project" value="UniProtKB-SubCell"/>
</dbReference>
<evidence type="ECO:0000256" key="2">
    <source>
        <dbReference type="ARBA" id="ARBA00022692"/>
    </source>
</evidence>
<comment type="subcellular location">
    <subcellularLocation>
        <location evidence="1">Membrane</location>
        <topology evidence="1">Multi-pass membrane protein</topology>
    </subcellularLocation>
</comment>
<evidence type="ECO:0000256" key="5">
    <source>
        <dbReference type="SAM" id="Phobius"/>
    </source>
</evidence>
<evidence type="ECO:0000313" key="7">
    <source>
        <dbReference type="EMBL" id="GIJ04973.1"/>
    </source>
</evidence>
<evidence type="ECO:0000259" key="6">
    <source>
        <dbReference type="Pfam" id="PF04932"/>
    </source>
</evidence>
<feature type="transmembrane region" description="Helical" evidence="5">
    <location>
        <begin position="270"/>
        <end position="289"/>
    </location>
</feature>
<sequence length="441" mass="47708">MSDPARRVAPPVAPVPPVPLPTWPLVLMFGLVPLWWALGAFYLGWSVLGAVLLAVLLTRGRIALPPGAALWGLFLALVLLSVVRIDRPTAYLSYALRVGFLVTALVVAVYVYNVAREGTPWHRLLRPLALCWLSLVALGWLGVLVPTFALTTPVELLLPRELAETRYLQSLVHVRSNEFNLLSRAPIYRTSAPYPHTNNWGTAYALLLPCVLAYLTSVRAGALRVVLLVSLPLSVVPAFMTLNRGMFLGLGIGMVYLAGRALLRGSARPIASIGVVVLLFYLFSLVVPVQERIAERVSTTDTNVDRLDLYVHTWQAVLRSPLLGYGGPTAVDTTLSAEPLGTQGMLWNVMFSHGLPALAVFLLWLLFVARRLAAAVSLSGQWLSTVPVIALSIIPVYGYVDPNLSIIFFAVGAGLAAVDGPVNRESRPLGPRPVAVNGAAR</sequence>
<organism evidence="7 8">
    <name type="scientific">Spirilliplanes yamanashiensis</name>
    <dbReference type="NCBI Taxonomy" id="42233"/>
    <lineage>
        <taxon>Bacteria</taxon>
        <taxon>Bacillati</taxon>
        <taxon>Actinomycetota</taxon>
        <taxon>Actinomycetes</taxon>
        <taxon>Micromonosporales</taxon>
        <taxon>Micromonosporaceae</taxon>
        <taxon>Spirilliplanes</taxon>
    </lineage>
</organism>
<proteinExistence type="predicted"/>
<dbReference type="Pfam" id="PF04932">
    <property type="entry name" value="Wzy_C"/>
    <property type="match status" value="1"/>
</dbReference>